<dbReference type="InterPro" id="IPR000092">
    <property type="entry name" value="Polyprenyl_synt"/>
</dbReference>
<dbReference type="PROSITE" id="PS00723">
    <property type="entry name" value="POLYPRENYL_SYNTHASE_1"/>
    <property type="match status" value="1"/>
</dbReference>
<dbReference type="CDD" id="cd00685">
    <property type="entry name" value="Trans_IPPS_HT"/>
    <property type="match status" value="1"/>
</dbReference>
<accession>A0ABV3DJX0</accession>
<dbReference type="Gene3D" id="1.10.600.10">
    <property type="entry name" value="Farnesyl Diphosphate Synthase"/>
    <property type="match status" value="1"/>
</dbReference>
<reference evidence="5 6" key="1">
    <citation type="submission" date="2024-06" db="EMBL/GenBank/DDBJ databases">
        <title>The Natural Products Discovery Center: Release of the First 8490 Sequenced Strains for Exploring Actinobacteria Biosynthetic Diversity.</title>
        <authorList>
            <person name="Kalkreuter E."/>
            <person name="Kautsar S.A."/>
            <person name="Yang D."/>
            <person name="Bader C.D."/>
            <person name="Teijaro C.N."/>
            <person name="Fluegel L."/>
            <person name="Davis C.M."/>
            <person name="Simpson J.R."/>
            <person name="Lauterbach L."/>
            <person name="Steele A.D."/>
            <person name="Gui C."/>
            <person name="Meng S."/>
            <person name="Li G."/>
            <person name="Viehrig K."/>
            <person name="Ye F."/>
            <person name="Su P."/>
            <person name="Kiefer A.F."/>
            <person name="Nichols A."/>
            <person name="Cepeda A.J."/>
            <person name="Yan W."/>
            <person name="Fan B."/>
            <person name="Jiang Y."/>
            <person name="Adhikari A."/>
            <person name="Zheng C.-J."/>
            <person name="Schuster L."/>
            <person name="Cowan T.M."/>
            <person name="Smanski M.J."/>
            <person name="Chevrette M.G."/>
            <person name="De Carvalho L.P.S."/>
            <person name="Shen B."/>
        </authorList>
    </citation>
    <scope>NUCLEOTIDE SEQUENCE [LARGE SCALE GENOMIC DNA]</scope>
    <source>
        <strain evidence="5 6">NPDC048946</strain>
    </source>
</reference>
<proteinExistence type="inferred from homology"/>
<feature type="region of interest" description="Disordered" evidence="4">
    <location>
        <begin position="346"/>
        <end position="387"/>
    </location>
</feature>
<dbReference type="PANTHER" id="PTHR12001">
    <property type="entry name" value="GERANYLGERANYL PYROPHOSPHATE SYNTHASE"/>
    <property type="match status" value="1"/>
</dbReference>
<evidence type="ECO:0000256" key="4">
    <source>
        <dbReference type="SAM" id="MobiDB-lite"/>
    </source>
</evidence>
<evidence type="ECO:0000313" key="6">
    <source>
        <dbReference type="Proteomes" id="UP001551482"/>
    </source>
</evidence>
<dbReference type="Proteomes" id="UP001551482">
    <property type="component" value="Unassembled WGS sequence"/>
</dbReference>
<keyword evidence="3" id="KW-0808">Transferase</keyword>
<dbReference type="PANTHER" id="PTHR12001:SF86">
    <property type="entry name" value="GERANYLGERANYL DIPHOSPHATE SYNTHASE"/>
    <property type="match status" value="1"/>
</dbReference>
<dbReference type="EMBL" id="JBEZFP010000048">
    <property type="protein sequence ID" value="MEU8135732.1"/>
    <property type="molecule type" value="Genomic_DNA"/>
</dbReference>
<dbReference type="SFLD" id="SFLDS00005">
    <property type="entry name" value="Isoprenoid_Synthase_Type_I"/>
    <property type="match status" value="1"/>
</dbReference>
<dbReference type="SUPFAM" id="SSF48576">
    <property type="entry name" value="Terpenoid synthases"/>
    <property type="match status" value="1"/>
</dbReference>
<feature type="region of interest" description="Disordered" evidence="4">
    <location>
        <begin position="280"/>
        <end position="314"/>
    </location>
</feature>
<keyword evidence="2" id="KW-0460">Magnesium</keyword>
<sequence length="387" mass="40398">MIQQLTADPRAETRPPGTDAVREAVAAEIAARFPRGTNGLDDIARYALQTPGKLLRPLLVCHSALAFGADLHQVLPAAAGLECAHVGSLVHDDILDGDLVRRGKPTVQALHGPRQAILAGSALYFTWFAALADCAERGVGDRQIRQALAIQARAGAEACRGASAELDLAGDMDSGAAAYLAMAGRKTAALLAAACQVGAALADAPADAQASMAAYGEHLGLAFQIRDDLLPYADADGHAGKPRESDLRNRRPTLPVLLALDMADACDRQAIRRLFAGEADDEGTGARSVEGGVATGARSTSDTAAESPDRRDAHRELRDLVRRCGAAARTRDIAEQHAALARAALADLPPGPHVRALEGLTRAHALPQPGRPSAGEPARTDESGHRT</sequence>
<evidence type="ECO:0000256" key="1">
    <source>
        <dbReference type="ARBA" id="ARBA00022723"/>
    </source>
</evidence>
<evidence type="ECO:0000313" key="5">
    <source>
        <dbReference type="EMBL" id="MEU8135732.1"/>
    </source>
</evidence>
<organism evidence="5 6">
    <name type="scientific">Streptodolium elevatio</name>
    <dbReference type="NCBI Taxonomy" id="3157996"/>
    <lineage>
        <taxon>Bacteria</taxon>
        <taxon>Bacillati</taxon>
        <taxon>Actinomycetota</taxon>
        <taxon>Actinomycetes</taxon>
        <taxon>Kitasatosporales</taxon>
        <taxon>Streptomycetaceae</taxon>
        <taxon>Streptodolium</taxon>
    </lineage>
</organism>
<comment type="caution">
    <text evidence="5">The sequence shown here is derived from an EMBL/GenBank/DDBJ whole genome shotgun (WGS) entry which is preliminary data.</text>
</comment>
<gene>
    <name evidence="5" type="ORF">AB0C36_19705</name>
</gene>
<dbReference type="RefSeq" id="WP_358355699.1">
    <property type="nucleotide sequence ID" value="NZ_JBEZFP010000048.1"/>
</dbReference>
<dbReference type="InterPro" id="IPR033749">
    <property type="entry name" value="Polyprenyl_synt_CS"/>
</dbReference>
<feature type="compositionally biased region" description="Basic and acidic residues" evidence="4">
    <location>
        <begin position="378"/>
        <end position="387"/>
    </location>
</feature>
<evidence type="ECO:0000256" key="2">
    <source>
        <dbReference type="ARBA" id="ARBA00022842"/>
    </source>
</evidence>
<keyword evidence="1" id="KW-0479">Metal-binding</keyword>
<protein>
    <submittedName>
        <fullName evidence="5">Polyprenyl synthetase family protein</fullName>
    </submittedName>
</protein>
<dbReference type="Pfam" id="PF00348">
    <property type="entry name" value="polyprenyl_synt"/>
    <property type="match status" value="1"/>
</dbReference>
<keyword evidence="6" id="KW-1185">Reference proteome</keyword>
<evidence type="ECO:0000256" key="3">
    <source>
        <dbReference type="RuleBase" id="RU004466"/>
    </source>
</evidence>
<dbReference type="InterPro" id="IPR008949">
    <property type="entry name" value="Isoprenoid_synthase_dom_sf"/>
</dbReference>
<comment type="similarity">
    <text evidence="3">Belongs to the FPP/GGPP synthase family.</text>
</comment>
<name>A0ABV3DJX0_9ACTN</name>